<feature type="transmembrane region" description="Helical" evidence="7">
    <location>
        <begin position="231"/>
        <end position="252"/>
    </location>
</feature>
<feature type="transmembrane region" description="Helical" evidence="7">
    <location>
        <begin position="95"/>
        <end position="112"/>
    </location>
</feature>
<feature type="transmembrane region" description="Helical" evidence="7">
    <location>
        <begin position="6"/>
        <end position="26"/>
    </location>
</feature>
<evidence type="ECO:0000256" key="6">
    <source>
        <dbReference type="ARBA" id="ARBA00023136"/>
    </source>
</evidence>
<sequence>MTNILSITLPIFLLIGVGYLAAYFRLVSPTDIASIGRFVLYFPMPALIIVAFQSHPIGQILNWSYLIAYGGGSIASFWLTTLCGRYVLKKDFSTSAIYGMGTSVSNSAYIGYPVVSAIIGPLGAICMALNFLVENIIIIPMSLMLADAGSEKSARLSGIIRQILSRLIQNPIIIGIVLGLAISLSGVVLPGPVEKALTLLSAVASPTALFVIGGSLVGLRLKGMRGDISLVFIFKLVVHPLMAFVSIMVFVPTIEPEFAIGAILFASVPMMSIYPIFAEAYQLGQRAAAAVFVATMLSFFTIPVAVTMVHALFPLG</sequence>
<feature type="transmembrane region" description="Helical" evidence="7">
    <location>
        <begin position="118"/>
        <end position="146"/>
    </location>
</feature>
<dbReference type="RefSeq" id="WP_090072023.1">
    <property type="nucleotide sequence ID" value="NZ_FOVR01000004.1"/>
</dbReference>
<dbReference type="GO" id="GO:0016020">
    <property type="term" value="C:membrane"/>
    <property type="evidence" value="ECO:0007669"/>
    <property type="project" value="UniProtKB-SubCell"/>
</dbReference>
<feature type="transmembrane region" description="Helical" evidence="7">
    <location>
        <begin position="167"/>
        <end position="190"/>
    </location>
</feature>
<organism evidence="8 9">
    <name type="scientific">Cohaesibacter marisflavi</name>
    <dbReference type="NCBI Taxonomy" id="655353"/>
    <lineage>
        <taxon>Bacteria</taxon>
        <taxon>Pseudomonadati</taxon>
        <taxon>Pseudomonadota</taxon>
        <taxon>Alphaproteobacteria</taxon>
        <taxon>Hyphomicrobiales</taxon>
        <taxon>Cohaesibacteraceae</taxon>
    </lineage>
</organism>
<gene>
    <name evidence="8" type="ORF">SAMN04488056_104374</name>
</gene>
<evidence type="ECO:0008006" key="10">
    <source>
        <dbReference type="Google" id="ProtNLM"/>
    </source>
</evidence>
<keyword evidence="4 7" id="KW-0812">Transmembrane</keyword>
<keyword evidence="9" id="KW-1185">Reference proteome</keyword>
<keyword evidence="5 7" id="KW-1133">Transmembrane helix</keyword>
<comment type="subcellular location">
    <subcellularLocation>
        <location evidence="1">Membrane</location>
        <topology evidence="1">Multi-pass membrane protein</topology>
    </subcellularLocation>
</comment>
<dbReference type="AlphaFoldDB" id="A0A1I5G686"/>
<proteinExistence type="predicted"/>
<evidence type="ECO:0000313" key="9">
    <source>
        <dbReference type="Proteomes" id="UP000199236"/>
    </source>
</evidence>
<evidence type="ECO:0000313" key="8">
    <source>
        <dbReference type="EMBL" id="SFO31510.1"/>
    </source>
</evidence>
<dbReference type="PANTHER" id="PTHR36838:SF3">
    <property type="entry name" value="TRANSPORTER AUXIN EFFLUX CARRIER EC FAMILY"/>
    <property type="match status" value="1"/>
</dbReference>
<evidence type="ECO:0000256" key="7">
    <source>
        <dbReference type="SAM" id="Phobius"/>
    </source>
</evidence>
<feature type="transmembrane region" description="Helical" evidence="7">
    <location>
        <begin position="289"/>
        <end position="313"/>
    </location>
</feature>
<protein>
    <recommendedName>
        <fullName evidence="10">Permease</fullName>
    </recommendedName>
</protein>
<feature type="transmembrane region" description="Helical" evidence="7">
    <location>
        <begin position="258"/>
        <end position="277"/>
    </location>
</feature>
<name>A0A1I5G686_9HYPH</name>
<feature type="transmembrane region" description="Helical" evidence="7">
    <location>
        <begin position="63"/>
        <end position="88"/>
    </location>
</feature>
<dbReference type="Pfam" id="PF03547">
    <property type="entry name" value="Mem_trans"/>
    <property type="match status" value="1"/>
</dbReference>
<dbReference type="GO" id="GO:0055085">
    <property type="term" value="P:transmembrane transport"/>
    <property type="evidence" value="ECO:0007669"/>
    <property type="project" value="InterPro"/>
</dbReference>
<dbReference type="EMBL" id="FOVR01000004">
    <property type="protein sequence ID" value="SFO31510.1"/>
    <property type="molecule type" value="Genomic_DNA"/>
</dbReference>
<keyword evidence="2" id="KW-0813">Transport</keyword>
<dbReference type="InterPro" id="IPR004776">
    <property type="entry name" value="Mem_transp_PIN-like"/>
</dbReference>
<feature type="transmembrane region" description="Helical" evidence="7">
    <location>
        <begin position="38"/>
        <end position="57"/>
    </location>
</feature>
<evidence type="ECO:0000256" key="2">
    <source>
        <dbReference type="ARBA" id="ARBA00022448"/>
    </source>
</evidence>
<evidence type="ECO:0000256" key="1">
    <source>
        <dbReference type="ARBA" id="ARBA00004141"/>
    </source>
</evidence>
<dbReference type="Proteomes" id="UP000199236">
    <property type="component" value="Unassembled WGS sequence"/>
</dbReference>
<evidence type="ECO:0000256" key="4">
    <source>
        <dbReference type="ARBA" id="ARBA00022692"/>
    </source>
</evidence>
<dbReference type="OrthoDB" id="9810457at2"/>
<reference evidence="8 9" key="1">
    <citation type="submission" date="2016-10" db="EMBL/GenBank/DDBJ databases">
        <authorList>
            <person name="de Groot N.N."/>
        </authorList>
    </citation>
    <scope>NUCLEOTIDE SEQUENCE [LARGE SCALE GENOMIC DNA]</scope>
    <source>
        <strain evidence="8 9">CGMCC 1.9157</strain>
    </source>
</reference>
<evidence type="ECO:0000256" key="5">
    <source>
        <dbReference type="ARBA" id="ARBA00022989"/>
    </source>
</evidence>
<dbReference type="PANTHER" id="PTHR36838">
    <property type="entry name" value="AUXIN EFFLUX CARRIER FAMILY PROTEIN"/>
    <property type="match status" value="1"/>
</dbReference>
<accession>A0A1I5G686</accession>
<keyword evidence="6 7" id="KW-0472">Membrane</keyword>
<dbReference type="STRING" id="655353.SAMN04488056_104374"/>
<keyword evidence="3" id="KW-1003">Cell membrane</keyword>
<evidence type="ECO:0000256" key="3">
    <source>
        <dbReference type="ARBA" id="ARBA00022475"/>
    </source>
</evidence>
<feature type="transmembrane region" description="Helical" evidence="7">
    <location>
        <begin position="196"/>
        <end position="219"/>
    </location>
</feature>